<gene>
    <name evidence="1" type="ORF">ENO26_10670</name>
</gene>
<comment type="caution">
    <text evidence="1">The sequence shown here is derived from an EMBL/GenBank/DDBJ whole genome shotgun (WGS) entry which is preliminary data.</text>
</comment>
<protein>
    <submittedName>
        <fullName evidence="1">Uncharacterized protein</fullName>
    </submittedName>
</protein>
<sequence length="80" mass="9046">MRVTCKAVDDHKFECNVDGYGSVTVNEVLVNGTVSGIDDDLKPDDYMHKPHILIVDNASYLKVYTNRLSNSIVLEVYIRE</sequence>
<evidence type="ECO:0000313" key="1">
    <source>
        <dbReference type="EMBL" id="HEM68005.1"/>
    </source>
</evidence>
<reference evidence="1" key="1">
    <citation type="journal article" date="2020" name="mSystems">
        <title>Genome- and Community-Level Interaction Insights into Carbon Utilization and Element Cycling Functions of Hydrothermarchaeota in Hydrothermal Sediment.</title>
        <authorList>
            <person name="Zhou Z."/>
            <person name="Liu Y."/>
            <person name="Xu W."/>
            <person name="Pan J."/>
            <person name="Luo Z.H."/>
            <person name="Li M."/>
        </authorList>
    </citation>
    <scope>NUCLEOTIDE SEQUENCE [LARGE SCALE GENOMIC DNA]</scope>
    <source>
        <strain evidence="1">SpSt-125</strain>
    </source>
</reference>
<dbReference type="AlphaFoldDB" id="A0A7J2U6L9"/>
<organism evidence="1">
    <name type="scientific">Ignisphaera aggregans</name>
    <dbReference type="NCBI Taxonomy" id="334771"/>
    <lineage>
        <taxon>Archaea</taxon>
        <taxon>Thermoproteota</taxon>
        <taxon>Thermoprotei</taxon>
        <taxon>Desulfurococcales</taxon>
        <taxon>Desulfurococcaceae</taxon>
        <taxon>Ignisphaera</taxon>
    </lineage>
</organism>
<name>A0A7J2U6L9_9CREN</name>
<accession>A0A7J2U6L9</accession>
<dbReference type="EMBL" id="DSEU01000072">
    <property type="protein sequence ID" value="HEM68005.1"/>
    <property type="molecule type" value="Genomic_DNA"/>
</dbReference>
<proteinExistence type="predicted"/>